<gene>
    <name evidence="2" type="ORF">KCH_20480</name>
</gene>
<proteinExistence type="predicted"/>
<dbReference type="eggNOG" id="COG1524">
    <property type="taxonomic scope" value="Bacteria"/>
</dbReference>
<feature type="compositionally biased region" description="Basic residues" evidence="1">
    <location>
        <begin position="291"/>
        <end position="324"/>
    </location>
</feature>
<dbReference type="EMBL" id="JNBY01000073">
    <property type="protein sequence ID" value="KDN86231.1"/>
    <property type="molecule type" value="Genomic_DNA"/>
</dbReference>
<feature type="compositionally biased region" description="Polar residues" evidence="1">
    <location>
        <begin position="27"/>
        <end position="50"/>
    </location>
</feature>
<organism evidence="2 3">
    <name type="scientific">Kitasatospora cheerisanensis KCTC 2395</name>
    <dbReference type="NCBI Taxonomy" id="1348663"/>
    <lineage>
        <taxon>Bacteria</taxon>
        <taxon>Bacillati</taxon>
        <taxon>Actinomycetota</taxon>
        <taxon>Actinomycetes</taxon>
        <taxon>Kitasatosporales</taxon>
        <taxon>Streptomycetaceae</taxon>
        <taxon>Kitasatospora</taxon>
    </lineage>
</organism>
<accession>A0A066Z7E0</accession>
<reference evidence="2 3" key="1">
    <citation type="submission" date="2014-05" db="EMBL/GenBank/DDBJ databases">
        <title>Draft Genome Sequence of Kitasatospora cheerisanensis KCTC 2395.</title>
        <authorList>
            <person name="Nam D.H."/>
        </authorList>
    </citation>
    <scope>NUCLEOTIDE SEQUENCE [LARGE SCALE GENOMIC DNA]</scope>
    <source>
        <strain evidence="2 3">KCTC 2395</strain>
    </source>
</reference>
<feature type="compositionally biased region" description="Low complexity" evidence="1">
    <location>
        <begin position="83"/>
        <end position="186"/>
    </location>
</feature>
<name>A0A066Z7E0_9ACTN</name>
<dbReference type="Proteomes" id="UP000027178">
    <property type="component" value="Unassembled WGS sequence"/>
</dbReference>
<feature type="region of interest" description="Disordered" evidence="1">
    <location>
        <begin position="242"/>
        <end position="331"/>
    </location>
</feature>
<dbReference type="PATRIC" id="fig|1348663.4.peg.1977"/>
<comment type="caution">
    <text evidence="2">The sequence shown here is derived from an EMBL/GenBank/DDBJ whole genome shotgun (WGS) entry which is preliminary data.</text>
</comment>
<protein>
    <submittedName>
        <fullName evidence="2">Uncharacterized protein</fullName>
    </submittedName>
</protein>
<dbReference type="AlphaFoldDB" id="A0A066Z7E0"/>
<evidence type="ECO:0000256" key="1">
    <source>
        <dbReference type="SAM" id="MobiDB-lite"/>
    </source>
</evidence>
<feature type="compositionally biased region" description="Gly residues" evidence="1">
    <location>
        <begin position="208"/>
        <end position="217"/>
    </location>
</feature>
<sequence length="366" mass="38691">MPSGYRPVPGRSAGPAPERTRSERRTNSAGTLGPSTQGPSEKSCPYSSTRRPGPLGCRTPASNTLRTLERSEHHPCPATGPPARAGSWSSASTASASTCCPTCTPRTWTRSPPPVSSAASRSTTPPRPCPARAGRPSSPASASPSTACSATTSAATASTSSRTSPPAWPSSTAAAPSRPAAGSRCSWPATAARCSTPRPPGVHRAAGGHPGGLGGLRRAGHRRGRVRARPLRRRPAGLLRLPRRGRRDGALPRLRRGLPPLGRGRRRPPRPPAGRAARALHVRRRGVDGHRGHRPRARGRRRPRRAQRTGAHRVDRRLRPRHRPGAPVGPLHHTDVAAHVYAALEIAPDPHWTLDGRPFTAAVPAV</sequence>
<keyword evidence="3" id="KW-1185">Reference proteome</keyword>
<evidence type="ECO:0000313" key="2">
    <source>
        <dbReference type="EMBL" id="KDN86231.1"/>
    </source>
</evidence>
<dbReference type="HOGENOM" id="CLU_756020_0_0_11"/>
<evidence type="ECO:0000313" key="3">
    <source>
        <dbReference type="Proteomes" id="UP000027178"/>
    </source>
</evidence>
<feature type="region of interest" description="Disordered" evidence="1">
    <location>
        <begin position="1"/>
        <end position="225"/>
    </location>
</feature>